<dbReference type="STRING" id="207340.APZ41_021210"/>
<dbReference type="RefSeq" id="WP_058389813.1">
    <property type="nucleotide sequence ID" value="NZ_LLWF02000166.1"/>
</dbReference>
<comment type="caution">
    <text evidence="2">The sequence shown here is derived from an EMBL/GenBank/DDBJ whole genome shotgun (WGS) entry which is preliminary data.</text>
</comment>
<evidence type="ECO:0000313" key="3">
    <source>
        <dbReference type="Proteomes" id="UP000054844"/>
    </source>
</evidence>
<reference evidence="2" key="1">
    <citation type="submission" date="2016-12" db="EMBL/GenBank/DDBJ databases">
        <title>Draft genome sequence of Roseomonas mucosa strain AU37, isolated from a peripheral intravenous catheter.</title>
        <authorList>
            <person name="Choudhury M.A."/>
            <person name="Sidjabat H.E."/>
            <person name="Wailan A.M."/>
            <person name="Zhang L."/>
            <person name="Marsh N.M."/>
            <person name="Rickard C.M."/>
            <person name="Davies M."/>
            <person name="Mcmillan D.J."/>
        </authorList>
    </citation>
    <scope>NUCLEOTIDE SEQUENCE [LARGE SCALE GENOMIC DNA]</scope>
    <source>
        <strain evidence="2">AU37</strain>
    </source>
</reference>
<feature type="chain" id="PRO_5010527428" description="Xylosidase/arabinosidase" evidence="1">
    <location>
        <begin position="32"/>
        <end position="421"/>
    </location>
</feature>
<name>A0A1S8CYS0_9PROT</name>
<gene>
    <name evidence="2" type="ORF">APZ41_021210</name>
</gene>
<proteinExistence type="predicted"/>
<protein>
    <recommendedName>
        <fullName evidence="4">Xylosidase/arabinosidase</fullName>
    </recommendedName>
</protein>
<evidence type="ECO:0000313" key="2">
    <source>
        <dbReference type="EMBL" id="ONH81193.1"/>
    </source>
</evidence>
<dbReference type="CDD" id="cd11576">
    <property type="entry name" value="GH99_GH71_like_2"/>
    <property type="match status" value="1"/>
</dbReference>
<dbReference type="Gene3D" id="3.20.20.80">
    <property type="entry name" value="Glycosidases"/>
    <property type="match status" value="1"/>
</dbReference>
<keyword evidence="1" id="KW-0732">Signal</keyword>
<dbReference type="OrthoDB" id="8443920at2"/>
<dbReference type="EMBL" id="LLWF02000166">
    <property type="protein sequence ID" value="ONH81193.1"/>
    <property type="molecule type" value="Genomic_DNA"/>
</dbReference>
<sequence>MTTTGIAARLRRGLLLACCLGPLATAPAARAEGLDGRMVVGYQGWFACPGEAPGGGWFHWFAPHRGGGLEPTFDLWPDVSAMPAEALCDTPLRDASGKPMRVYSAQRAATLETHFRWMRQHGLHSMLLARFASALGTPLQAMADRTLDLALAAAASQEGQVFIVYDLTGFPQDRYREVVEDLRRMRAAGLLDRPAWQHHRGRPVVSLFGLGTVGIGFDAAHAKALLDGLRAIGPLTVMGGVAADWRTLTGASRREPEWAAIYRSLDIISPWPIGAYADEAGADAFLRSHVLPDLAETRRLGIGYLPVAWPGFSATNLKRHDGRSGPLNQIPRRCGAFYWQQARNLIGAGVRMMQTANLDEFDEGTAILPYLRDVPRPSAADAGGAFLSRAADGCDLPPDGYLRLAGQVARGLQAGSLPSAP</sequence>
<accession>A0A1S8CYS0</accession>
<dbReference type="AlphaFoldDB" id="A0A1S8CYS0"/>
<keyword evidence="3" id="KW-1185">Reference proteome</keyword>
<dbReference type="Proteomes" id="UP000054844">
    <property type="component" value="Unassembled WGS sequence"/>
</dbReference>
<organism evidence="2 3">
    <name type="scientific">Roseomonas mucosa</name>
    <dbReference type="NCBI Taxonomy" id="207340"/>
    <lineage>
        <taxon>Bacteria</taxon>
        <taxon>Pseudomonadati</taxon>
        <taxon>Pseudomonadota</taxon>
        <taxon>Alphaproteobacteria</taxon>
        <taxon>Acetobacterales</taxon>
        <taxon>Roseomonadaceae</taxon>
        <taxon>Roseomonas</taxon>
    </lineage>
</organism>
<feature type="signal peptide" evidence="1">
    <location>
        <begin position="1"/>
        <end position="31"/>
    </location>
</feature>
<evidence type="ECO:0000256" key="1">
    <source>
        <dbReference type="SAM" id="SignalP"/>
    </source>
</evidence>
<evidence type="ECO:0008006" key="4">
    <source>
        <dbReference type="Google" id="ProtNLM"/>
    </source>
</evidence>